<evidence type="ECO:0000256" key="4">
    <source>
        <dbReference type="ARBA" id="ARBA00009759"/>
    </source>
</evidence>
<evidence type="ECO:0000256" key="19">
    <source>
        <dbReference type="ARBA" id="ARBA00049900"/>
    </source>
</evidence>
<dbReference type="PRINTS" id="PR00377">
    <property type="entry name" value="IMPHPHTASES"/>
</dbReference>
<proteinExistence type="inferred from homology"/>
<name>A0A3Q3K4S1_MONAL</name>
<evidence type="ECO:0000256" key="11">
    <source>
        <dbReference type="ARBA" id="ARBA00049863"/>
    </source>
</evidence>
<keyword evidence="28" id="KW-1185">Reference proteome</keyword>
<evidence type="ECO:0000256" key="14">
    <source>
        <dbReference type="ARBA" id="ARBA00049879"/>
    </source>
</evidence>
<accession>A0A3Q3K4S1</accession>
<dbReference type="GO" id="GO:0006021">
    <property type="term" value="P:inositol biosynthetic process"/>
    <property type="evidence" value="ECO:0007669"/>
    <property type="project" value="UniProtKB-UniPathway"/>
</dbReference>
<comment type="pathway">
    <text evidence="3 26">Polyol metabolism; myo-inositol biosynthesis; myo-inositol from D-glucose 6-phosphate: step 2/2.</text>
</comment>
<comment type="catalytic activity">
    <reaction evidence="16">
        <text>alpha-D-galactose 1-phosphate + H2O = D-galactose + phosphate</text>
        <dbReference type="Rhea" id="RHEA:29315"/>
        <dbReference type="ChEBI" id="CHEBI:4139"/>
        <dbReference type="ChEBI" id="CHEBI:15377"/>
        <dbReference type="ChEBI" id="CHEBI:43474"/>
        <dbReference type="ChEBI" id="CHEBI:58336"/>
        <dbReference type="EC" id="3.1.3.94"/>
    </reaction>
    <physiologicalReaction direction="left-to-right" evidence="16">
        <dbReference type="Rhea" id="RHEA:29316"/>
    </physiologicalReaction>
</comment>
<feature type="binding site" evidence="25">
    <location>
        <position position="70"/>
    </location>
    <ligand>
        <name>Mg(2+)</name>
        <dbReference type="ChEBI" id="CHEBI:18420"/>
        <label>1</label>
        <note>catalytic</note>
    </ligand>
</feature>
<evidence type="ECO:0000256" key="25">
    <source>
        <dbReference type="PIRSR" id="PIRSR600760-2"/>
    </source>
</evidence>
<evidence type="ECO:0000256" key="26">
    <source>
        <dbReference type="RuleBase" id="RU364068"/>
    </source>
</evidence>
<dbReference type="InterPro" id="IPR020550">
    <property type="entry name" value="Inositol_monophosphatase_CS"/>
</dbReference>
<dbReference type="PROSITE" id="PS00629">
    <property type="entry name" value="IMP_1"/>
    <property type="match status" value="1"/>
</dbReference>
<dbReference type="UniPathway" id="UPA00823">
    <property type="reaction ID" value="UER00788"/>
</dbReference>
<evidence type="ECO:0000256" key="1">
    <source>
        <dbReference type="ARBA" id="ARBA00001946"/>
    </source>
</evidence>
<dbReference type="GO" id="GO:0007165">
    <property type="term" value="P:signal transduction"/>
    <property type="evidence" value="ECO:0007669"/>
    <property type="project" value="TreeGrafter"/>
</dbReference>
<comment type="catalytic activity">
    <reaction evidence="21">
        <text>1D-myo-inositol 3-phosphate + H2O = myo-inositol + phosphate</text>
        <dbReference type="Rhea" id="RHEA:30739"/>
        <dbReference type="ChEBI" id="CHEBI:15377"/>
        <dbReference type="ChEBI" id="CHEBI:17268"/>
        <dbReference type="ChEBI" id="CHEBI:43474"/>
        <dbReference type="ChEBI" id="CHEBI:58401"/>
        <dbReference type="EC" id="3.1.3.25"/>
    </reaction>
    <physiologicalReaction direction="left-to-right" evidence="21">
        <dbReference type="Rhea" id="RHEA:30740"/>
    </physiologicalReaction>
</comment>
<dbReference type="RefSeq" id="XP_020465911.1">
    <property type="nucleotide sequence ID" value="XM_020610255.1"/>
</dbReference>
<evidence type="ECO:0000256" key="3">
    <source>
        <dbReference type="ARBA" id="ARBA00005152"/>
    </source>
</evidence>
<dbReference type="GO" id="GO:0005737">
    <property type="term" value="C:cytoplasm"/>
    <property type="evidence" value="ECO:0007669"/>
    <property type="project" value="UniProtKB-SubCell"/>
</dbReference>
<dbReference type="InterPro" id="IPR020552">
    <property type="entry name" value="Inositol_monoPase_Li-sen"/>
</dbReference>
<comment type="catalytic activity">
    <reaction evidence="14">
        <text>1D-myo-inositol 1-phosphate + H2O = myo-inositol + phosphate</text>
        <dbReference type="Rhea" id="RHEA:27670"/>
        <dbReference type="ChEBI" id="CHEBI:15377"/>
        <dbReference type="ChEBI" id="CHEBI:17268"/>
        <dbReference type="ChEBI" id="CHEBI:43474"/>
        <dbReference type="ChEBI" id="CHEBI:58433"/>
        <dbReference type="EC" id="3.1.3.25"/>
    </reaction>
    <physiologicalReaction direction="left-to-right" evidence="14">
        <dbReference type="Rhea" id="RHEA:27671"/>
    </physiologicalReaction>
</comment>
<evidence type="ECO:0000256" key="23">
    <source>
        <dbReference type="ARBA" id="ARBA00049925"/>
    </source>
</evidence>
<dbReference type="FunFam" id="3.40.190.80:FF:000002">
    <property type="entry name" value="Inositol-1-monophosphatase"/>
    <property type="match status" value="1"/>
</dbReference>
<dbReference type="EC" id="3.1.3.25" evidence="26"/>
<evidence type="ECO:0000256" key="8">
    <source>
        <dbReference type="ARBA" id="ARBA00022723"/>
    </source>
</evidence>
<dbReference type="InterPro" id="IPR000760">
    <property type="entry name" value="Inositol_monophosphatase-like"/>
</dbReference>
<organism evidence="27 28">
    <name type="scientific">Monopterus albus</name>
    <name type="common">Swamp eel</name>
    <dbReference type="NCBI Taxonomy" id="43700"/>
    <lineage>
        <taxon>Eukaryota</taxon>
        <taxon>Metazoa</taxon>
        <taxon>Chordata</taxon>
        <taxon>Craniata</taxon>
        <taxon>Vertebrata</taxon>
        <taxon>Euteleostomi</taxon>
        <taxon>Actinopterygii</taxon>
        <taxon>Neopterygii</taxon>
        <taxon>Teleostei</taxon>
        <taxon>Neoteleostei</taxon>
        <taxon>Acanthomorphata</taxon>
        <taxon>Anabantaria</taxon>
        <taxon>Synbranchiformes</taxon>
        <taxon>Synbranchidae</taxon>
        <taxon>Monopterus</taxon>
    </lineage>
</organism>
<dbReference type="PANTHER" id="PTHR20854:SF26">
    <property type="entry name" value="INOSITOL MONOPHOSPHATASE 1"/>
    <property type="match status" value="1"/>
</dbReference>
<evidence type="ECO:0000256" key="10">
    <source>
        <dbReference type="ARBA" id="ARBA00022842"/>
    </source>
</evidence>
<dbReference type="GO" id="GO:0046872">
    <property type="term" value="F:metal ion binding"/>
    <property type="evidence" value="ECO:0007669"/>
    <property type="project" value="UniProtKB-KW"/>
</dbReference>
<dbReference type="Pfam" id="PF00459">
    <property type="entry name" value="Inositol_P"/>
    <property type="match status" value="1"/>
</dbReference>
<reference evidence="27" key="1">
    <citation type="submission" date="2025-08" db="UniProtKB">
        <authorList>
            <consortium name="Ensembl"/>
        </authorList>
    </citation>
    <scope>IDENTIFICATION</scope>
</reference>
<dbReference type="Ensembl" id="ENSMALT00000029077.1">
    <property type="protein sequence ID" value="ENSMALP00000028559.1"/>
    <property type="gene ID" value="ENSMALG00000019774.1"/>
</dbReference>
<dbReference type="GO" id="GO:0004346">
    <property type="term" value="F:glucose-6-phosphatase activity"/>
    <property type="evidence" value="ECO:0007669"/>
    <property type="project" value="RHEA"/>
</dbReference>
<dbReference type="AlphaFoldDB" id="A0A3Q3K4S1"/>
<comment type="catalytic activity">
    <reaction evidence="17">
        <text>1D-myo-inositol 2-phosphate + H2O = myo-inositol + phosphate</text>
        <dbReference type="Rhea" id="RHEA:44152"/>
        <dbReference type="ChEBI" id="CHEBI:15377"/>
        <dbReference type="ChEBI" id="CHEBI:17268"/>
        <dbReference type="ChEBI" id="CHEBI:43474"/>
        <dbReference type="ChEBI" id="CHEBI:84142"/>
        <dbReference type="EC" id="3.1.3.25"/>
    </reaction>
    <physiologicalReaction direction="left-to-right" evidence="17">
        <dbReference type="Rhea" id="RHEA:44153"/>
    </physiologicalReaction>
</comment>
<evidence type="ECO:0000256" key="18">
    <source>
        <dbReference type="ARBA" id="ARBA00049898"/>
    </source>
</evidence>
<dbReference type="GO" id="GO:0052833">
    <property type="term" value="F:inositol monophosphate 4-phosphatase activity"/>
    <property type="evidence" value="ECO:0007669"/>
    <property type="project" value="RHEA"/>
</dbReference>
<comment type="catalytic activity">
    <reaction evidence="20">
        <text>a myo-inositol phosphate + H2O = myo-inositol + phosphate</text>
        <dbReference type="Rhea" id="RHEA:24056"/>
        <dbReference type="ChEBI" id="CHEBI:15377"/>
        <dbReference type="ChEBI" id="CHEBI:17268"/>
        <dbReference type="ChEBI" id="CHEBI:43474"/>
        <dbReference type="ChEBI" id="CHEBI:84139"/>
        <dbReference type="EC" id="3.1.3.25"/>
    </reaction>
    <physiologicalReaction direction="left-to-right" evidence="20">
        <dbReference type="Rhea" id="RHEA:24057"/>
    </physiologicalReaction>
</comment>
<evidence type="ECO:0000256" key="5">
    <source>
        <dbReference type="ARBA" id="ARBA00011738"/>
    </source>
</evidence>
<evidence type="ECO:0000313" key="27">
    <source>
        <dbReference type="Ensembl" id="ENSMALP00000028559.1"/>
    </source>
</evidence>
<sequence length="281" mass="30595">MADLWQKAMDHAVTIARRAGEVVREALCDDRKVMTKSSSVDLVTQTDQKVEQLIIQSVKEKFPTHRFIGEESVAAGEACDLTDTPTWIIDPIDGTTNFVHAFPFVAVSIGFSVNKQMEFGVVYSCLEDKMFTARRGKGAFCNGEPLQVSDQQDINQSIIATEFGFHRDPETVDKIFSSLRNILCIPVHGVRSAGSAAINMCLVASGCVDAYYEIGIHIWDIAAGSLIVSEAGGVLMDVEGGVVDLLSRRIVAANSRTIAERVVKEISSFGLPRDDALPPSQ</sequence>
<evidence type="ECO:0000256" key="20">
    <source>
        <dbReference type="ARBA" id="ARBA00049907"/>
    </source>
</evidence>
<evidence type="ECO:0000256" key="15">
    <source>
        <dbReference type="ARBA" id="ARBA00049888"/>
    </source>
</evidence>
<evidence type="ECO:0000256" key="17">
    <source>
        <dbReference type="ARBA" id="ARBA00049895"/>
    </source>
</evidence>
<dbReference type="InterPro" id="IPR020583">
    <property type="entry name" value="Inositol_monoP_metal-BS"/>
</dbReference>
<dbReference type="GO" id="GO:0008934">
    <property type="term" value="F:inositol monophosphate 1-phosphatase activity"/>
    <property type="evidence" value="ECO:0007669"/>
    <property type="project" value="InterPro"/>
</dbReference>
<evidence type="ECO:0000256" key="6">
    <source>
        <dbReference type="ARBA" id="ARBA00022490"/>
    </source>
</evidence>
<dbReference type="PRINTS" id="PR00378">
    <property type="entry name" value="LIIMPHPHTASE"/>
</dbReference>
<comment type="catalytic activity">
    <reaction evidence="13">
        <text>beta-D-fructose 1-phosphate + H2O = D-fructose + phosphate</text>
        <dbReference type="Rhea" id="RHEA:35603"/>
        <dbReference type="ChEBI" id="CHEBI:15377"/>
        <dbReference type="ChEBI" id="CHEBI:37721"/>
        <dbReference type="ChEBI" id="CHEBI:43474"/>
        <dbReference type="ChEBI" id="CHEBI:138881"/>
    </reaction>
    <physiologicalReaction direction="left-to-right" evidence="13">
        <dbReference type="Rhea" id="RHEA:35604"/>
    </physiologicalReaction>
</comment>
<dbReference type="FunFam" id="3.30.540.10:FF:000004">
    <property type="entry name" value="Inositol-1-monophosphatase"/>
    <property type="match status" value="1"/>
</dbReference>
<comment type="catalytic activity">
    <reaction evidence="22">
        <text>alpha-D-glucose 1-phosphate + H2O = D-glucose + phosphate</text>
        <dbReference type="Rhea" id="RHEA:19933"/>
        <dbReference type="ChEBI" id="CHEBI:4167"/>
        <dbReference type="ChEBI" id="CHEBI:15377"/>
        <dbReference type="ChEBI" id="CHEBI:43474"/>
        <dbReference type="ChEBI" id="CHEBI:58601"/>
    </reaction>
    <physiologicalReaction direction="left-to-right" evidence="22">
        <dbReference type="Rhea" id="RHEA:19934"/>
    </physiologicalReaction>
</comment>
<dbReference type="PROSITE" id="PS00630">
    <property type="entry name" value="IMP_2"/>
    <property type="match status" value="1"/>
</dbReference>
<keyword evidence="8 25" id="KW-0479">Metal-binding</keyword>
<dbReference type="CDD" id="cd01639">
    <property type="entry name" value="IMPase"/>
    <property type="match status" value="1"/>
</dbReference>
<comment type="catalytic activity">
    <reaction evidence="19">
        <text>scyllo-inositol 1-phosphate + H2O = scyllo-inositol + phosphate</text>
        <dbReference type="Rhea" id="RHEA:82131"/>
        <dbReference type="ChEBI" id="CHEBI:10642"/>
        <dbReference type="ChEBI" id="CHEBI:15377"/>
        <dbReference type="ChEBI" id="CHEBI:43474"/>
        <dbReference type="ChEBI" id="CHEBI:232087"/>
    </reaction>
    <physiologicalReaction direction="left-to-right" evidence="19">
        <dbReference type="Rhea" id="RHEA:82132"/>
    </physiologicalReaction>
</comment>
<dbReference type="PANTHER" id="PTHR20854">
    <property type="entry name" value="INOSITOL MONOPHOSPHATASE"/>
    <property type="match status" value="1"/>
</dbReference>
<keyword evidence="9 26" id="KW-0378">Hydrolase</keyword>
<keyword evidence="10 25" id="KW-0460">Magnesium</keyword>
<keyword evidence="6" id="KW-0963">Cytoplasm</keyword>
<reference evidence="27" key="2">
    <citation type="submission" date="2025-09" db="UniProtKB">
        <authorList>
            <consortium name="Ensembl"/>
        </authorList>
    </citation>
    <scope>IDENTIFICATION</scope>
</reference>
<dbReference type="Proteomes" id="UP000261600">
    <property type="component" value="Unplaced"/>
</dbReference>
<evidence type="ECO:0000256" key="21">
    <source>
        <dbReference type="ARBA" id="ARBA00049917"/>
    </source>
</evidence>
<evidence type="ECO:0000256" key="9">
    <source>
        <dbReference type="ARBA" id="ARBA00022801"/>
    </source>
</evidence>
<dbReference type="KEGG" id="malb:109965883"/>
<dbReference type="GeneID" id="109965883"/>
<evidence type="ECO:0000256" key="16">
    <source>
        <dbReference type="ARBA" id="ARBA00049894"/>
    </source>
</evidence>
<dbReference type="GO" id="GO:0008877">
    <property type="term" value="F:glucose-1-phosphatase activity"/>
    <property type="evidence" value="ECO:0007669"/>
    <property type="project" value="RHEA"/>
</dbReference>
<comment type="subunit">
    <text evidence="5">Homodimer.</text>
</comment>
<feature type="binding site" evidence="25">
    <location>
        <position position="92"/>
    </location>
    <ligand>
        <name>Mg(2+)</name>
        <dbReference type="ChEBI" id="CHEBI:18420"/>
        <label>1</label>
        <note>catalytic</note>
    </ligand>
</feature>
<comment type="catalytic activity">
    <reaction evidence="15">
        <text>D-glucose 6-phosphate + H2O = D-glucose + phosphate</text>
        <dbReference type="Rhea" id="RHEA:16689"/>
        <dbReference type="ChEBI" id="CHEBI:4167"/>
        <dbReference type="ChEBI" id="CHEBI:15377"/>
        <dbReference type="ChEBI" id="CHEBI:43474"/>
        <dbReference type="ChEBI" id="CHEBI:61548"/>
    </reaction>
    <physiologicalReaction direction="left-to-right" evidence="15">
        <dbReference type="Rhea" id="RHEA:16690"/>
    </physiologicalReaction>
</comment>
<evidence type="ECO:0000256" key="13">
    <source>
        <dbReference type="ARBA" id="ARBA00049868"/>
    </source>
</evidence>
<comment type="cofactor">
    <cofactor evidence="1 25 26">
        <name>Mg(2+)</name>
        <dbReference type="ChEBI" id="CHEBI:18420"/>
    </cofactor>
</comment>
<comment type="catalytic activity">
    <reaction evidence="23">
        <text>glycerol 2-phosphate + H2O = glycerol + phosphate</text>
        <dbReference type="Rhea" id="RHEA:13105"/>
        <dbReference type="ChEBI" id="CHEBI:15377"/>
        <dbReference type="ChEBI" id="CHEBI:17754"/>
        <dbReference type="ChEBI" id="CHEBI:43474"/>
        <dbReference type="ChEBI" id="CHEBI:58083"/>
    </reaction>
    <physiologicalReaction direction="left-to-right" evidence="23">
        <dbReference type="Rhea" id="RHEA:13106"/>
    </physiologicalReaction>
</comment>
<dbReference type="GO" id="GO:0046854">
    <property type="term" value="P:phosphatidylinositol phosphate biosynthetic process"/>
    <property type="evidence" value="ECO:0007669"/>
    <property type="project" value="InterPro"/>
</dbReference>
<dbReference type="STRING" id="43700.ENSMALP00000028559"/>
<keyword evidence="7" id="KW-0452">Lithium</keyword>
<comment type="subcellular location">
    <subcellularLocation>
        <location evidence="2">Cytoplasm</location>
    </subcellularLocation>
</comment>
<dbReference type="Gene3D" id="3.40.190.80">
    <property type="match status" value="1"/>
</dbReference>
<comment type="similarity">
    <text evidence="4 26">Belongs to the inositol monophosphatase superfamily.</text>
</comment>
<dbReference type="SUPFAM" id="SSF56655">
    <property type="entry name" value="Carbohydrate phosphatase"/>
    <property type="match status" value="1"/>
</dbReference>
<comment type="catalytic activity">
    <reaction evidence="24">
        <text>1D-myo-inositol 6-phosphate + H2O = myo-inositol + phosphate</text>
        <dbReference type="Rhea" id="RHEA:44160"/>
        <dbReference type="ChEBI" id="CHEBI:15377"/>
        <dbReference type="ChEBI" id="CHEBI:17268"/>
        <dbReference type="ChEBI" id="CHEBI:43474"/>
        <dbReference type="ChEBI" id="CHEBI:64841"/>
        <dbReference type="EC" id="3.1.3.25"/>
    </reaction>
    <physiologicalReaction direction="left-to-right" evidence="24">
        <dbReference type="Rhea" id="RHEA:44161"/>
    </physiologicalReaction>
</comment>
<dbReference type="InterPro" id="IPR033942">
    <property type="entry name" value="IMPase"/>
</dbReference>
<evidence type="ECO:0000256" key="7">
    <source>
        <dbReference type="ARBA" id="ARBA00022671"/>
    </source>
</evidence>
<protein>
    <recommendedName>
        <fullName evidence="26">Inositol-1-monophosphatase</fullName>
        <ecNumber evidence="26">3.1.3.25</ecNumber>
    </recommendedName>
</protein>
<dbReference type="GO" id="GO:0103026">
    <property type="term" value="F:fructose-1-phosphatase activity"/>
    <property type="evidence" value="ECO:0007669"/>
    <property type="project" value="RHEA"/>
</dbReference>
<evidence type="ECO:0000256" key="24">
    <source>
        <dbReference type="ARBA" id="ARBA00049927"/>
    </source>
</evidence>
<evidence type="ECO:0000256" key="12">
    <source>
        <dbReference type="ARBA" id="ARBA00049866"/>
    </source>
</evidence>
<feature type="binding site" evidence="25">
    <location>
        <position position="220"/>
    </location>
    <ligand>
        <name>Mg(2+)</name>
        <dbReference type="ChEBI" id="CHEBI:18420"/>
        <label>2</label>
    </ligand>
</feature>
<dbReference type="OrthoDB" id="10254945at2759"/>
<comment type="catalytic activity">
    <reaction evidence="18">
        <text>adenosine 2'-phosphate + H2O = adenosine + phosphate</text>
        <dbReference type="Rhea" id="RHEA:37343"/>
        <dbReference type="ChEBI" id="CHEBI:15377"/>
        <dbReference type="ChEBI" id="CHEBI:16335"/>
        <dbReference type="ChEBI" id="CHEBI:43474"/>
        <dbReference type="ChEBI" id="CHEBI:77740"/>
    </reaction>
    <physiologicalReaction direction="left-to-right" evidence="18">
        <dbReference type="Rhea" id="RHEA:37344"/>
    </physiologicalReaction>
</comment>
<dbReference type="GO" id="GO:0047954">
    <property type="term" value="F:glycerol-2-phosphatase activity"/>
    <property type="evidence" value="ECO:0007669"/>
    <property type="project" value="RHEA"/>
</dbReference>
<comment type="catalytic activity">
    <reaction evidence="12">
        <text>1D-myo-inositol 5-phosphate + H2O = myo-inositol + phosphate</text>
        <dbReference type="Rhea" id="RHEA:44156"/>
        <dbReference type="ChEBI" id="CHEBI:15377"/>
        <dbReference type="ChEBI" id="CHEBI:17268"/>
        <dbReference type="ChEBI" id="CHEBI:43474"/>
        <dbReference type="ChEBI" id="CHEBI:84141"/>
        <dbReference type="EC" id="3.1.3.25"/>
    </reaction>
    <physiologicalReaction direction="left-to-right" evidence="12">
        <dbReference type="Rhea" id="RHEA:44157"/>
    </physiologicalReaction>
</comment>
<evidence type="ECO:0000256" key="22">
    <source>
        <dbReference type="ARBA" id="ARBA00049919"/>
    </source>
</evidence>
<evidence type="ECO:0000313" key="28">
    <source>
        <dbReference type="Proteomes" id="UP000261600"/>
    </source>
</evidence>
<feature type="binding site" evidence="25">
    <location>
        <position position="93"/>
    </location>
    <ligand>
        <name>Mg(2+)</name>
        <dbReference type="ChEBI" id="CHEBI:18420"/>
        <label>2</label>
    </ligand>
</feature>
<evidence type="ECO:0000256" key="2">
    <source>
        <dbReference type="ARBA" id="ARBA00004496"/>
    </source>
</evidence>
<dbReference type="Gene3D" id="3.30.540.10">
    <property type="entry name" value="Fructose-1,6-Bisphosphatase, subunit A, domain 1"/>
    <property type="match status" value="1"/>
</dbReference>
<comment type="catalytic activity">
    <reaction evidence="11">
        <text>1D-myo-inositol 4-phosphate + H2O = myo-inositol + phosphate</text>
        <dbReference type="Rhea" id="RHEA:30735"/>
        <dbReference type="ChEBI" id="CHEBI:15377"/>
        <dbReference type="ChEBI" id="CHEBI:17268"/>
        <dbReference type="ChEBI" id="CHEBI:43474"/>
        <dbReference type="ChEBI" id="CHEBI:58469"/>
        <dbReference type="EC" id="3.1.3.25"/>
    </reaction>
    <physiologicalReaction direction="left-to-right" evidence="11">
        <dbReference type="Rhea" id="RHEA:30736"/>
    </physiologicalReaction>
</comment>
<feature type="binding site" evidence="25">
    <location>
        <position position="90"/>
    </location>
    <ligand>
        <name>Mg(2+)</name>
        <dbReference type="ChEBI" id="CHEBI:18420"/>
        <label>2</label>
    </ligand>
</feature>
<dbReference type="GO" id="GO:0052832">
    <property type="term" value="F:inositol monophosphate 3-phosphatase activity"/>
    <property type="evidence" value="ECO:0007669"/>
    <property type="project" value="RHEA"/>
</dbReference>